<dbReference type="RefSeq" id="WP_090810152.1">
    <property type="nucleotide sequence ID" value="NZ_FNKX01000002.1"/>
</dbReference>
<dbReference type="PROSITE" id="PS00551">
    <property type="entry name" value="MOLYBDOPTERIN_PROK_1"/>
    <property type="match status" value="1"/>
</dbReference>
<dbReference type="PROSITE" id="PS51669">
    <property type="entry name" value="4FE4S_MOW_BIS_MGD"/>
    <property type="match status" value="1"/>
</dbReference>
<dbReference type="InterPro" id="IPR050612">
    <property type="entry name" value="Prok_Mopterin_Oxidored"/>
</dbReference>
<evidence type="ECO:0000259" key="6">
    <source>
        <dbReference type="PROSITE" id="PS51669"/>
    </source>
</evidence>
<dbReference type="Pfam" id="PF01568">
    <property type="entry name" value="Molydop_binding"/>
    <property type="match status" value="1"/>
</dbReference>
<name>A0A1H1J6N9_9BURK</name>
<evidence type="ECO:0000313" key="8">
    <source>
        <dbReference type="Proteomes" id="UP000199365"/>
    </source>
</evidence>
<evidence type="ECO:0000256" key="3">
    <source>
        <dbReference type="ARBA" id="ARBA00022723"/>
    </source>
</evidence>
<dbReference type="SMART" id="SM00926">
    <property type="entry name" value="Molybdop_Fe4S4"/>
    <property type="match status" value="1"/>
</dbReference>
<keyword evidence="4" id="KW-0408">Iron</keyword>
<protein>
    <submittedName>
        <fullName evidence="7">Anaerobic selenocysteine-containing dehydrogenase</fullName>
    </submittedName>
</protein>
<dbReference type="Pfam" id="PF04879">
    <property type="entry name" value="Molybdop_Fe4S4"/>
    <property type="match status" value="1"/>
</dbReference>
<reference evidence="8" key="1">
    <citation type="submission" date="2016-10" db="EMBL/GenBank/DDBJ databases">
        <authorList>
            <person name="Varghese N."/>
            <person name="Submissions S."/>
        </authorList>
    </citation>
    <scope>NUCLEOTIDE SEQUENCE [LARGE SCALE GENOMIC DNA]</scope>
    <source>
        <strain evidence="8">DUS833</strain>
    </source>
</reference>
<evidence type="ECO:0000313" key="7">
    <source>
        <dbReference type="EMBL" id="SDR45645.1"/>
    </source>
</evidence>
<dbReference type="AlphaFoldDB" id="A0A1H1J6N9"/>
<dbReference type="GO" id="GO:0046872">
    <property type="term" value="F:metal ion binding"/>
    <property type="evidence" value="ECO:0007669"/>
    <property type="project" value="UniProtKB-KW"/>
</dbReference>
<dbReference type="Gene3D" id="2.40.40.20">
    <property type="match status" value="1"/>
</dbReference>
<dbReference type="Gene3D" id="2.20.25.90">
    <property type="entry name" value="ADC-like domains"/>
    <property type="match status" value="1"/>
</dbReference>
<keyword evidence="3" id="KW-0479">Metal-binding</keyword>
<dbReference type="SUPFAM" id="SSF53706">
    <property type="entry name" value="Formate dehydrogenase/DMSO reductase, domains 1-3"/>
    <property type="match status" value="1"/>
</dbReference>
<dbReference type="InterPro" id="IPR027467">
    <property type="entry name" value="MopterinOxRdtase_cofactor_BS"/>
</dbReference>
<dbReference type="InterPro" id="IPR009010">
    <property type="entry name" value="Asp_de-COase-like_dom_sf"/>
</dbReference>
<dbReference type="EMBL" id="FNKX01000002">
    <property type="protein sequence ID" value="SDR45645.1"/>
    <property type="molecule type" value="Genomic_DNA"/>
</dbReference>
<comment type="similarity">
    <text evidence="1">Belongs to the prokaryotic molybdopterin-containing oxidoreductase family.</text>
</comment>
<dbReference type="SUPFAM" id="SSF50692">
    <property type="entry name" value="ADC-like"/>
    <property type="match status" value="1"/>
</dbReference>
<dbReference type="InterPro" id="IPR006963">
    <property type="entry name" value="Mopterin_OxRdtase_4Fe-4S_dom"/>
</dbReference>
<dbReference type="PANTHER" id="PTHR43742:SF2">
    <property type="entry name" value="ASSIMILATORY NITRATE REDUCTASE CATALYTIC SUBUNIT"/>
    <property type="match status" value="1"/>
</dbReference>
<sequence length="715" mass="78115">MPREAVTACRICAGNCSLRLTLDDAGRVVAARGDRDNPLTRGYACIKGAYLHEAHNSAERVLHPLKRQPDGSFVQMPLDVMLAEIAAQLQALIERHGPDAVAAFRGTMNYSNLAANHMLPAFLAALGSNSFFSTMTIDQSAKWVAFERLGGWAAGKDPYALADALLFVGTNPLVSLSTFNFALQNPVKQLHEAKERGLKLVVIDPRETETARHADVFLQVLPGEDPTVLAGLLRIILCRGWHDAEFCARYVKDLRRLARAVEPFTPEYVAQRAGVSVEGLEAAAAAFAEPVREAGGLRRKRGSAASGTGPNMAPHSNLAEHLVECLNVVCGRFARPGDPVPNPGVVAPRYQRRAEVIAPRRSWESGWKSRVGGYGMLFGQKMSGTLAQEITTPGAGQIRALLVDGGNPVDAVPDQRRIADALRQLQLLVCIEPFMTNTARLAQYVIPPKLMFERADLHSRDYESYIMFQPYAQYSAAVATPPEGSEVVDDWFVFWDLARRLGKTIIFDDVPLDMRAAPTTEELLAILVRHGSISFDELKLYPQGKVYEIEPMIVQPGEPGNAARFDVMPDDVECELAGVLNEAGAPPGFTHRLAVRRVRDVQNTMYHHLPAVRRRMPFNPAFVHPDDLAAQGLTEGQCVAIVSPHGRIRAIVKADAALRRGVVSIPHGWGPMPDEEPETYAGANPNQLLSTTVGLDPINAMPVMSAMPVRIEAVV</sequence>
<dbReference type="InterPro" id="IPR006657">
    <property type="entry name" value="MoPterin_dinucl-bd_dom"/>
</dbReference>
<evidence type="ECO:0000256" key="2">
    <source>
        <dbReference type="ARBA" id="ARBA00022485"/>
    </source>
</evidence>
<keyword evidence="8" id="KW-1185">Reference proteome</keyword>
<keyword evidence="2" id="KW-0004">4Fe-4S</keyword>
<gene>
    <name evidence="7" type="ORF">SAMN05445850_4267</name>
</gene>
<dbReference type="GO" id="GO:0051539">
    <property type="term" value="F:4 iron, 4 sulfur cluster binding"/>
    <property type="evidence" value="ECO:0007669"/>
    <property type="project" value="UniProtKB-KW"/>
</dbReference>
<feature type="domain" description="4Fe-4S Mo/W bis-MGD-type" evidence="6">
    <location>
        <begin position="2"/>
        <end position="59"/>
    </location>
</feature>
<evidence type="ECO:0000256" key="5">
    <source>
        <dbReference type="ARBA" id="ARBA00023014"/>
    </source>
</evidence>
<dbReference type="GO" id="GO:0016491">
    <property type="term" value="F:oxidoreductase activity"/>
    <property type="evidence" value="ECO:0007669"/>
    <property type="project" value="InterPro"/>
</dbReference>
<dbReference type="Pfam" id="PF00384">
    <property type="entry name" value="Molybdopterin"/>
    <property type="match status" value="1"/>
</dbReference>
<organism evidence="7 8">
    <name type="scientific">Paraburkholderia tuberum</name>
    <dbReference type="NCBI Taxonomy" id="157910"/>
    <lineage>
        <taxon>Bacteria</taxon>
        <taxon>Pseudomonadati</taxon>
        <taxon>Pseudomonadota</taxon>
        <taxon>Betaproteobacteria</taxon>
        <taxon>Burkholderiales</taxon>
        <taxon>Burkholderiaceae</taxon>
        <taxon>Paraburkholderia</taxon>
    </lineage>
</organism>
<dbReference type="PANTHER" id="PTHR43742">
    <property type="entry name" value="TRIMETHYLAMINE-N-OXIDE REDUCTASE"/>
    <property type="match status" value="1"/>
</dbReference>
<evidence type="ECO:0000256" key="1">
    <source>
        <dbReference type="ARBA" id="ARBA00010312"/>
    </source>
</evidence>
<dbReference type="Proteomes" id="UP000199365">
    <property type="component" value="Unassembled WGS sequence"/>
</dbReference>
<proteinExistence type="inferred from homology"/>
<dbReference type="STRING" id="157910.SAMN05445850_4267"/>
<dbReference type="GO" id="GO:0043546">
    <property type="term" value="F:molybdopterin cofactor binding"/>
    <property type="evidence" value="ECO:0007669"/>
    <property type="project" value="InterPro"/>
</dbReference>
<dbReference type="Gene3D" id="3.40.50.740">
    <property type="match status" value="1"/>
</dbReference>
<accession>A0A1H1J6N9</accession>
<dbReference type="InterPro" id="IPR006656">
    <property type="entry name" value="Mopterin_OxRdtase"/>
</dbReference>
<keyword evidence="5" id="KW-0411">Iron-sulfur</keyword>
<evidence type="ECO:0000256" key="4">
    <source>
        <dbReference type="ARBA" id="ARBA00023004"/>
    </source>
</evidence>
<dbReference type="Gene3D" id="3.40.228.10">
    <property type="entry name" value="Dimethylsulfoxide Reductase, domain 2"/>
    <property type="match status" value="1"/>
</dbReference>